<proteinExistence type="predicted"/>
<gene>
    <name evidence="1" type="ORF">NUW58_g10714</name>
</gene>
<evidence type="ECO:0000313" key="2">
    <source>
        <dbReference type="Proteomes" id="UP001143856"/>
    </source>
</evidence>
<dbReference type="EMBL" id="JAPDGR010005210">
    <property type="protein sequence ID" value="KAJ2966218.1"/>
    <property type="molecule type" value="Genomic_DNA"/>
</dbReference>
<reference evidence="1" key="1">
    <citation type="submission" date="2022-10" db="EMBL/GenBank/DDBJ databases">
        <title>Genome Sequence of Xylaria curta.</title>
        <authorList>
            <person name="Buettner E."/>
        </authorList>
    </citation>
    <scope>NUCLEOTIDE SEQUENCE</scope>
    <source>
        <strain evidence="1">Babe10</strain>
    </source>
</reference>
<organism evidence="1 2">
    <name type="scientific">Xylaria curta</name>
    <dbReference type="NCBI Taxonomy" id="42375"/>
    <lineage>
        <taxon>Eukaryota</taxon>
        <taxon>Fungi</taxon>
        <taxon>Dikarya</taxon>
        <taxon>Ascomycota</taxon>
        <taxon>Pezizomycotina</taxon>
        <taxon>Sordariomycetes</taxon>
        <taxon>Xylariomycetidae</taxon>
        <taxon>Xylariales</taxon>
        <taxon>Xylariaceae</taxon>
        <taxon>Xylaria</taxon>
    </lineage>
</organism>
<accession>A0ACC1MI55</accession>
<evidence type="ECO:0000313" key="1">
    <source>
        <dbReference type="EMBL" id="KAJ2966218.1"/>
    </source>
</evidence>
<sequence>MLARYQRATQSAPPPLMSVSGRYLPFLYHLVSTLISKPHAYTVVIIDTEGKFDVTRLISYKPADPNYPAAPADLAHVYIYRPGRDQEQVKAILSSLDEFMLYGAHDSRARAWWGTIVIGGMGGHVNAGWKGWLRVEREYVSGFPVGISAEEAMGERQKRQAAVDAAGWAASSRWGTYGWKGG</sequence>
<comment type="caution">
    <text evidence="1">The sequence shown here is derived from an EMBL/GenBank/DDBJ whole genome shotgun (WGS) entry which is preliminary data.</text>
</comment>
<name>A0ACC1MI55_9PEZI</name>
<protein>
    <submittedName>
        <fullName evidence="1">Uncharacterized protein</fullName>
    </submittedName>
</protein>
<dbReference type="Proteomes" id="UP001143856">
    <property type="component" value="Unassembled WGS sequence"/>
</dbReference>
<keyword evidence="2" id="KW-1185">Reference proteome</keyword>